<evidence type="ECO:0000313" key="1">
    <source>
        <dbReference type="EMBL" id="DAD97164.1"/>
    </source>
</evidence>
<name>A0A8S5NRZ9_9CAUD</name>
<accession>A0A8S5NRZ9</accession>
<reference evidence="1" key="1">
    <citation type="journal article" date="2021" name="Proc. Natl. Acad. Sci. U.S.A.">
        <title>A Catalog of Tens of Thousands of Viruses from Human Metagenomes Reveals Hidden Associations with Chronic Diseases.</title>
        <authorList>
            <person name="Tisza M.J."/>
            <person name="Buck C.B."/>
        </authorList>
    </citation>
    <scope>NUCLEOTIDE SEQUENCE</scope>
    <source>
        <strain evidence="1">CtSWe10</strain>
    </source>
</reference>
<protein>
    <submittedName>
        <fullName evidence="1">Papain fold toxin 1, glutamine deamidase</fullName>
    </submittedName>
</protein>
<sequence length="238" mass="26880">MSNLYLKHHGVLGMKWGVRKDRNKAGVKRPKGKAEVDKALSKIGKTKLQNANLNGVSELTMKLPRLKGNVKQIDNLKAVNPGGYTDNCKECSLCYCFRSKGYDVKTGPKTMNSNLSDFIETNFNTTRVKTFTPDSEPSKNLERATKNILKRYDEGDVGVIGVGWNRNFTIENVEAGHAFNWKIKDGNVQFVDAQSKEPLLDASRYFKYIDTSKEVEFAKIDVEDAKPEVYNKIIFNND</sequence>
<proteinExistence type="predicted"/>
<dbReference type="Pfam" id="PF23847">
    <property type="entry name" value="DUF7211"/>
    <property type="match status" value="1"/>
</dbReference>
<dbReference type="InterPro" id="IPR055635">
    <property type="entry name" value="DUF7211"/>
</dbReference>
<dbReference type="EMBL" id="BK015232">
    <property type="protein sequence ID" value="DAD97164.1"/>
    <property type="molecule type" value="Genomic_DNA"/>
</dbReference>
<organism evidence="1">
    <name type="scientific">Siphoviridae sp. ctSWe10</name>
    <dbReference type="NCBI Taxonomy" id="2826344"/>
    <lineage>
        <taxon>Viruses</taxon>
        <taxon>Duplodnaviria</taxon>
        <taxon>Heunggongvirae</taxon>
        <taxon>Uroviricota</taxon>
        <taxon>Caudoviricetes</taxon>
    </lineage>
</organism>